<protein>
    <submittedName>
        <fullName evidence="1">Uncharacterized protein</fullName>
    </submittedName>
</protein>
<dbReference type="OrthoDB" id="313241at2157"/>
<dbReference type="Proteomes" id="UP000198518">
    <property type="component" value="Unassembled WGS sequence"/>
</dbReference>
<proteinExistence type="predicted"/>
<dbReference type="STRING" id="355548.SAMN04487945_1068"/>
<name>A0A1I0NQT9_9EURY</name>
<accession>A0A1I0NQT9</accession>
<reference evidence="1 2" key="1">
    <citation type="submission" date="2016-10" db="EMBL/GenBank/DDBJ databases">
        <authorList>
            <person name="de Groot N.N."/>
        </authorList>
    </citation>
    <scope>NUCLEOTIDE SEQUENCE [LARGE SCALE GENOMIC DNA]</scope>
    <source>
        <strain evidence="1 2">CGMCC 1.5337</strain>
    </source>
</reference>
<dbReference type="AlphaFoldDB" id="A0A1I0NQT9"/>
<gene>
    <name evidence="1" type="ORF">SAMN04487945_1068</name>
</gene>
<evidence type="ECO:0000313" key="1">
    <source>
        <dbReference type="EMBL" id="SEW03768.1"/>
    </source>
</evidence>
<sequence>MVDIRAHYRSTTDAYPSGVYRVVGTGNPVALLRVTDDDGRRRHTGHLERVPEDDLADHFEPADDPDAGLDPIGGLRNALQGLYWQIRTFF</sequence>
<dbReference type="EMBL" id="FOJA01000001">
    <property type="protein sequence ID" value="SEW03768.1"/>
    <property type="molecule type" value="Genomic_DNA"/>
</dbReference>
<keyword evidence="2" id="KW-1185">Reference proteome</keyword>
<organism evidence="1 2">
    <name type="scientific">Halobacterium jilantaiense</name>
    <dbReference type="NCBI Taxonomy" id="355548"/>
    <lineage>
        <taxon>Archaea</taxon>
        <taxon>Methanobacteriati</taxon>
        <taxon>Methanobacteriota</taxon>
        <taxon>Stenosarchaea group</taxon>
        <taxon>Halobacteria</taxon>
        <taxon>Halobacteriales</taxon>
        <taxon>Halobacteriaceae</taxon>
        <taxon>Halobacterium</taxon>
    </lineage>
</organism>
<dbReference type="RefSeq" id="WP_089668323.1">
    <property type="nucleotide sequence ID" value="NZ_FOJA01000001.1"/>
</dbReference>
<evidence type="ECO:0000313" key="2">
    <source>
        <dbReference type="Proteomes" id="UP000198518"/>
    </source>
</evidence>